<dbReference type="InterPro" id="IPR051922">
    <property type="entry name" value="Bact_Sporulation_Assoc"/>
</dbReference>
<evidence type="ECO:0000313" key="3">
    <source>
        <dbReference type="Proteomes" id="UP000264006"/>
    </source>
</evidence>
<evidence type="ECO:0000313" key="2">
    <source>
        <dbReference type="EMBL" id="AXV05810.1"/>
    </source>
</evidence>
<dbReference type="PANTHER" id="PTHR30032:SF8">
    <property type="entry name" value="GERMINATION-SPECIFIC N-ACETYLMURAMOYL-L-ALANINE AMIDASE"/>
    <property type="match status" value="1"/>
</dbReference>
<dbReference type="AlphaFoldDB" id="A0A346XUB3"/>
<dbReference type="InterPro" id="IPR007253">
    <property type="entry name" value="Cell_wall-bd_2"/>
</dbReference>
<reference evidence="2 3" key="1">
    <citation type="submission" date="2018-09" db="EMBL/GenBank/DDBJ databases">
        <title>Complete genome sequence of Euzebya sp. DY32-46 isolated from seawater of Pacific Ocean.</title>
        <authorList>
            <person name="Xu L."/>
            <person name="Wu Y.-H."/>
            <person name="Xu X.-W."/>
        </authorList>
    </citation>
    <scope>NUCLEOTIDE SEQUENCE [LARGE SCALE GENOMIC DNA]</scope>
    <source>
        <strain evidence="2 3">DY32-46</strain>
    </source>
</reference>
<proteinExistence type="predicted"/>
<dbReference type="InterPro" id="IPR024079">
    <property type="entry name" value="MetalloPept_cat_dom_sf"/>
</dbReference>
<dbReference type="EMBL" id="CP031165">
    <property type="protein sequence ID" value="AXV05810.1"/>
    <property type="molecule type" value="Genomic_DNA"/>
</dbReference>
<keyword evidence="1" id="KW-0732">Signal</keyword>
<name>A0A346XUB3_9ACTN</name>
<dbReference type="Gene3D" id="3.40.390.10">
    <property type="entry name" value="Collagenase (Catalytic Domain)"/>
    <property type="match status" value="1"/>
</dbReference>
<organism evidence="2 3">
    <name type="scientific">Euzebya pacifica</name>
    <dbReference type="NCBI Taxonomy" id="1608957"/>
    <lineage>
        <taxon>Bacteria</taxon>
        <taxon>Bacillati</taxon>
        <taxon>Actinomycetota</taxon>
        <taxon>Nitriliruptoria</taxon>
        <taxon>Euzebyales</taxon>
    </lineage>
</organism>
<accession>A0A346XUB3</accession>
<dbReference type="GO" id="GO:0008237">
    <property type="term" value="F:metallopeptidase activity"/>
    <property type="evidence" value="ECO:0007669"/>
    <property type="project" value="InterPro"/>
</dbReference>
<feature type="chain" id="PRO_5016773428" evidence="1">
    <location>
        <begin position="36"/>
        <end position="713"/>
    </location>
</feature>
<dbReference type="KEGG" id="euz:DVS28_a1110"/>
<dbReference type="PANTHER" id="PTHR30032">
    <property type="entry name" value="N-ACETYLMURAMOYL-L-ALANINE AMIDASE-RELATED"/>
    <property type="match status" value="1"/>
</dbReference>
<dbReference type="Proteomes" id="UP000264006">
    <property type="component" value="Chromosome"/>
</dbReference>
<dbReference type="Pfam" id="PF04122">
    <property type="entry name" value="CW_binding_2"/>
    <property type="match status" value="2"/>
</dbReference>
<evidence type="ECO:0000256" key="1">
    <source>
        <dbReference type="SAM" id="SignalP"/>
    </source>
</evidence>
<keyword evidence="3" id="KW-1185">Reference proteome</keyword>
<gene>
    <name evidence="2" type="ORF">DVS28_a1110</name>
</gene>
<protein>
    <submittedName>
        <fullName evidence="2">Uncharacterized protein</fullName>
    </submittedName>
</protein>
<sequence>MFMSARVIPGSRRPTAILLLLAMVVAGLLATPAEAALPGGERIGDDEAPTAASIDIAQRGVADGAATRVVLGRNDVFPDNLAGSAAAGVDGVLLLVDPAPAGLDAAVATELVRLLGAPSEEECADADVVLLGGENALGTELADDLTDAGWCIDRLAGPSRVETAIDIALDVVGDGPRETLLIARDDNPADSATAGAWAAATGTPIVVTPTDSLHEAVGTLLAPGDDPWDEVILLGGTAALSDDVQTLVMEAAGTDTEVRRIAGVTRDDTALRIAEDLWDDRAGSAVAIVNGFPENFWTYALPGGVAAASENAPLLYVTADSVPTTTAGYLGREMPTVTTIGPASAVADAVKAEAETLAGGGGPGGLGEDLRIVELPLPEDGGGTATVAIEEGDISVLFMVQGSTSDGTMFIDGVTGPEGFVLTAEDIPENSNRPDIALSLPQFPGQFDGDILPAGDYAFTYSSESPISRVVALVKSGDPSARQEIDVNYVDVSTVGHVDSAEEQAAVVDVFDTAGEEIMGGFGLHPGATSFTTAPDEVRTAWAEVDSSTTDISDLCRAIVDADTDRRALNFAFVDRITEDGEDVGIDGLSSGLPGSVVLGGFGVSCVIIATDVPDTDDGQPGILGAGPVAWHEAGHLMGLAHTTQADGIEHDLLADTPECDIANDADDNGEVDDVECGELGDNFMFWTGLSSTMTADQAFMLARNPLFQPRAG</sequence>
<feature type="signal peptide" evidence="1">
    <location>
        <begin position="1"/>
        <end position="35"/>
    </location>
</feature>